<dbReference type="GeneID" id="9183471"/>
<keyword evidence="4" id="KW-1185">Reference proteome</keyword>
<evidence type="ECO:0000313" key="3">
    <source>
        <dbReference type="EMBL" id="CAZ85903.1"/>
    </source>
</evidence>
<evidence type="ECO:0000259" key="2">
    <source>
        <dbReference type="Pfam" id="PF24476"/>
    </source>
</evidence>
<dbReference type="HOGENOM" id="CLU_467841_0_0_1"/>
<organism evidence="3 4">
    <name type="scientific">Tuber melanosporum (strain Mel28)</name>
    <name type="common">Perigord black truffle</name>
    <dbReference type="NCBI Taxonomy" id="656061"/>
    <lineage>
        <taxon>Eukaryota</taxon>
        <taxon>Fungi</taxon>
        <taxon>Dikarya</taxon>
        <taxon>Ascomycota</taxon>
        <taxon>Pezizomycotina</taxon>
        <taxon>Pezizomycetes</taxon>
        <taxon>Pezizales</taxon>
        <taxon>Tuberaceae</taxon>
        <taxon>Tuber</taxon>
    </lineage>
</organism>
<evidence type="ECO:0000256" key="1">
    <source>
        <dbReference type="SAM" id="MobiDB-lite"/>
    </source>
</evidence>
<dbReference type="AlphaFoldDB" id="D5GMZ0"/>
<name>D5GMZ0_TUBMM</name>
<gene>
    <name evidence="3" type="ORF">GSTUM_00011035001</name>
</gene>
<reference evidence="3 4" key="1">
    <citation type="journal article" date="2010" name="Nature">
        <title>Perigord black truffle genome uncovers evolutionary origins and mechanisms of symbiosis.</title>
        <authorList>
            <person name="Martin F."/>
            <person name="Kohler A."/>
            <person name="Murat C."/>
            <person name="Balestrini R."/>
            <person name="Coutinho P.M."/>
            <person name="Jaillon O."/>
            <person name="Montanini B."/>
            <person name="Morin E."/>
            <person name="Noel B."/>
            <person name="Percudani R."/>
            <person name="Porcel B."/>
            <person name="Rubini A."/>
            <person name="Amicucci A."/>
            <person name="Amselem J."/>
            <person name="Anthouard V."/>
            <person name="Arcioni S."/>
            <person name="Artiguenave F."/>
            <person name="Aury J.M."/>
            <person name="Ballario P."/>
            <person name="Bolchi A."/>
            <person name="Brenna A."/>
            <person name="Brun A."/>
            <person name="Buee M."/>
            <person name="Cantarel B."/>
            <person name="Chevalier G."/>
            <person name="Couloux A."/>
            <person name="Da Silva C."/>
            <person name="Denoeud F."/>
            <person name="Duplessis S."/>
            <person name="Ghignone S."/>
            <person name="Hilselberger B."/>
            <person name="Iotti M."/>
            <person name="Marcais B."/>
            <person name="Mello A."/>
            <person name="Miranda M."/>
            <person name="Pacioni G."/>
            <person name="Quesneville H."/>
            <person name="Riccioni C."/>
            <person name="Ruotolo R."/>
            <person name="Splivallo R."/>
            <person name="Stocchi V."/>
            <person name="Tisserant E."/>
            <person name="Viscomi A.R."/>
            <person name="Zambonelli A."/>
            <person name="Zampieri E."/>
            <person name="Henrissat B."/>
            <person name="Lebrun M.H."/>
            <person name="Paolocci F."/>
            <person name="Bonfante P."/>
            <person name="Ottonello S."/>
            <person name="Wincker P."/>
        </authorList>
    </citation>
    <scope>NUCLEOTIDE SEQUENCE [LARGE SCALE GENOMIC DNA]</scope>
    <source>
        <strain evidence="3 4">Mel28</strain>
    </source>
</reference>
<dbReference type="InterPro" id="IPR056002">
    <property type="entry name" value="DUF7580"/>
</dbReference>
<feature type="compositionally biased region" description="Polar residues" evidence="1">
    <location>
        <begin position="247"/>
        <end position="262"/>
    </location>
</feature>
<proteinExistence type="predicted"/>
<dbReference type="InParanoid" id="D5GMZ0"/>
<feature type="domain" description="DUF7580" evidence="2">
    <location>
        <begin position="399"/>
        <end position="540"/>
    </location>
</feature>
<sequence length="583" mass="64993">MSTISLAVSVLQSFNRVETFLDPYQTLDRTAKKLKLRILTAKTLFRSEIKFLPGSSAWGADFPQGIRGSSGATKSTRGRQKVSENTSRDLVLRIDILPYILRIPILGYFLPAAGTRNERLLEGDIKIKLGSSYGRLRNSMRNAQTALENITEILEERARDAKSKSETILIFRSCLWGLMAILRVLSLGYPEVPVQTNIVPEKPVFERLGLGRCPGGSTGRLEELLAILEKEISIISEVRQLVIEPSGSESDPLQTSTVSSLPTPGEPANSEQLKSKQNHVINDLYNLLSRELGCRCHFTHLSLCSVSADPSSIKPMDSICSFFVTLDLNTCMDAYAARHPLGLTASRSLTPTLTPPRTENPTGCSTIITSPVGSQHLLVYQSPTRIEFLLKSTCPSLGSPNVNARSNSPPILTLRELLRSHSRGETSMKLGDRDRLLLAAKLAQWALQYNDTHLLYDLDARKIRFFTRYESDLNSGSWTPYLSTALNGPSPAHNERGGLYALGLVLLELGLQGPFIDESIDESRSEAAIRIALRKLLTKFGLGLRYRCIVKELLERRSREEKLINLEHWIRSIEEKDLKYLTE</sequence>
<dbReference type="EMBL" id="FN430361">
    <property type="protein sequence ID" value="CAZ85903.1"/>
    <property type="molecule type" value="Genomic_DNA"/>
</dbReference>
<dbReference type="Proteomes" id="UP000006911">
    <property type="component" value="Unassembled WGS sequence"/>
</dbReference>
<dbReference type="Pfam" id="PF24476">
    <property type="entry name" value="DUF7580"/>
    <property type="match status" value="1"/>
</dbReference>
<evidence type="ECO:0000313" key="4">
    <source>
        <dbReference type="Proteomes" id="UP000006911"/>
    </source>
</evidence>
<protein>
    <submittedName>
        <fullName evidence="3">(Perigord truffle) hypothetical protein</fullName>
    </submittedName>
</protein>
<dbReference type="KEGG" id="tml:GSTUM_00011035001"/>
<feature type="region of interest" description="Disordered" evidence="1">
    <location>
        <begin position="246"/>
        <end position="274"/>
    </location>
</feature>
<dbReference type="RefSeq" id="XP_002841712.1">
    <property type="nucleotide sequence ID" value="XM_002841666.1"/>
</dbReference>
<accession>D5GMZ0</accession>